<dbReference type="PROSITE" id="PS00777">
    <property type="entry name" value="GH11_2"/>
    <property type="match status" value="1"/>
</dbReference>
<dbReference type="InterPro" id="IPR001123">
    <property type="entry name" value="LeuE-type"/>
</dbReference>
<keyword evidence="2" id="KW-1003">Cell membrane</keyword>
<keyword evidence="4 6" id="KW-1133">Transmembrane helix</keyword>
<feature type="transmembrane region" description="Helical" evidence="6">
    <location>
        <begin position="185"/>
        <end position="202"/>
    </location>
</feature>
<dbReference type="Proteomes" id="UP000001964">
    <property type="component" value="Chromosome"/>
</dbReference>
<gene>
    <name evidence="7" type="ordered locus">Mmar10_2992</name>
</gene>
<dbReference type="RefSeq" id="WP_011644917.1">
    <property type="nucleotide sequence ID" value="NC_008347.1"/>
</dbReference>
<accession>Q0AKC0</accession>
<feature type="transmembrane region" description="Helical" evidence="6">
    <location>
        <begin position="152"/>
        <end position="173"/>
    </location>
</feature>
<evidence type="ECO:0000256" key="3">
    <source>
        <dbReference type="ARBA" id="ARBA00022692"/>
    </source>
</evidence>
<dbReference type="Pfam" id="PF01810">
    <property type="entry name" value="LysE"/>
    <property type="match status" value="1"/>
</dbReference>
<keyword evidence="5 6" id="KW-0472">Membrane</keyword>
<dbReference type="PIRSF" id="PIRSF006324">
    <property type="entry name" value="LeuE"/>
    <property type="match status" value="1"/>
</dbReference>
<dbReference type="InterPro" id="IPR033119">
    <property type="entry name" value="GH11_AS_2"/>
</dbReference>
<proteinExistence type="predicted"/>
<keyword evidence="3 6" id="KW-0812">Transmembrane</keyword>
<dbReference type="OrthoDB" id="9804822at2"/>
<dbReference type="PANTHER" id="PTHR30086:SF20">
    <property type="entry name" value="ARGININE EXPORTER PROTEIN ARGO-RELATED"/>
    <property type="match status" value="1"/>
</dbReference>
<dbReference type="GO" id="GO:0005886">
    <property type="term" value="C:plasma membrane"/>
    <property type="evidence" value="ECO:0007669"/>
    <property type="project" value="UniProtKB-SubCell"/>
</dbReference>
<name>Q0AKC0_MARMM</name>
<dbReference type="HOGENOM" id="CLU_079569_3_2_5"/>
<reference evidence="7 8" key="1">
    <citation type="submission" date="2006-08" db="EMBL/GenBank/DDBJ databases">
        <title>Complete sequence of Maricaulis maris MCS10.</title>
        <authorList>
            <consortium name="US DOE Joint Genome Institute"/>
            <person name="Copeland A."/>
            <person name="Lucas S."/>
            <person name="Lapidus A."/>
            <person name="Barry K."/>
            <person name="Detter J.C."/>
            <person name="Glavina del Rio T."/>
            <person name="Hammon N."/>
            <person name="Israni S."/>
            <person name="Dalin E."/>
            <person name="Tice H."/>
            <person name="Pitluck S."/>
            <person name="Saunders E."/>
            <person name="Brettin T."/>
            <person name="Bruce D."/>
            <person name="Han C."/>
            <person name="Tapia R."/>
            <person name="Gilna P."/>
            <person name="Schmutz J."/>
            <person name="Larimer F."/>
            <person name="Land M."/>
            <person name="Hauser L."/>
            <person name="Kyrpides N."/>
            <person name="Mikhailova N."/>
            <person name="Viollier P."/>
            <person name="Stephens C."/>
            <person name="Richardson P."/>
        </authorList>
    </citation>
    <scope>NUCLEOTIDE SEQUENCE [LARGE SCALE GENOMIC DNA]</scope>
    <source>
        <strain evidence="7 8">MCS10</strain>
    </source>
</reference>
<evidence type="ECO:0000256" key="5">
    <source>
        <dbReference type="ARBA" id="ARBA00023136"/>
    </source>
</evidence>
<feature type="transmembrane region" description="Helical" evidence="6">
    <location>
        <begin position="111"/>
        <end position="132"/>
    </location>
</feature>
<organism evidence="7 8">
    <name type="scientific">Maricaulis maris (strain MCS10)</name>
    <name type="common">Caulobacter maris</name>
    <dbReference type="NCBI Taxonomy" id="394221"/>
    <lineage>
        <taxon>Bacteria</taxon>
        <taxon>Pseudomonadati</taxon>
        <taxon>Pseudomonadota</taxon>
        <taxon>Alphaproteobacteria</taxon>
        <taxon>Maricaulales</taxon>
        <taxon>Maricaulaceae</taxon>
        <taxon>Maricaulis</taxon>
    </lineage>
</organism>
<evidence type="ECO:0000256" key="1">
    <source>
        <dbReference type="ARBA" id="ARBA00004651"/>
    </source>
</evidence>
<keyword evidence="8" id="KW-1185">Reference proteome</keyword>
<dbReference type="GO" id="GO:0015171">
    <property type="term" value="F:amino acid transmembrane transporter activity"/>
    <property type="evidence" value="ECO:0007669"/>
    <property type="project" value="TreeGrafter"/>
</dbReference>
<dbReference type="eggNOG" id="COG1280">
    <property type="taxonomic scope" value="Bacteria"/>
</dbReference>
<dbReference type="EMBL" id="CP000449">
    <property type="protein sequence ID" value="ABI67273.1"/>
    <property type="molecule type" value="Genomic_DNA"/>
</dbReference>
<dbReference type="AlphaFoldDB" id="Q0AKC0"/>
<dbReference type="PANTHER" id="PTHR30086">
    <property type="entry name" value="ARGININE EXPORTER PROTEIN ARGO"/>
    <property type="match status" value="1"/>
</dbReference>
<feature type="transmembrane region" description="Helical" evidence="6">
    <location>
        <begin position="12"/>
        <end position="32"/>
    </location>
</feature>
<dbReference type="KEGG" id="mmr:Mmar10_2992"/>
<comment type="subcellular location">
    <subcellularLocation>
        <location evidence="1">Cell membrane</location>
        <topology evidence="1">Multi-pass membrane protein</topology>
    </subcellularLocation>
</comment>
<feature type="transmembrane region" description="Helical" evidence="6">
    <location>
        <begin position="44"/>
        <end position="66"/>
    </location>
</feature>
<sequence length="207" mass="22274">MTAALDPVFTFALTVLLLELTPGPNMAWLAVLSADRGRRAGFSAVLGVMAGLLCIGLLAAIGLAALVERTPWLFGMMRYGGMLFLLWLALEGWRSSGESSPARSGNHLSRHFRHGLMINLLNPKAGLFYLIVLPEFLQPDLPLLPQAVGLTILSVAIATAIHLIIVLLAARAAGWLKNPARTLHVRRALAILLAVIAIWLFIDSAPS</sequence>
<evidence type="ECO:0000256" key="6">
    <source>
        <dbReference type="SAM" id="Phobius"/>
    </source>
</evidence>
<feature type="transmembrane region" description="Helical" evidence="6">
    <location>
        <begin position="72"/>
        <end position="90"/>
    </location>
</feature>
<protein>
    <submittedName>
        <fullName evidence="7">Lysine exporter protein (LYSE/YGGA)</fullName>
    </submittedName>
</protein>
<dbReference type="STRING" id="394221.Mmar10_2992"/>
<evidence type="ECO:0000313" key="7">
    <source>
        <dbReference type="EMBL" id="ABI67273.1"/>
    </source>
</evidence>
<evidence type="ECO:0000256" key="2">
    <source>
        <dbReference type="ARBA" id="ARBA00022475"/>
    </source>
</evidence>
<evidence type="ECO:0000313" key="8">
    <source>
        <dbReference type="Proteomes" id="UP000001964"/>
    </source>
</evidence>
<evidence type="ECO:0000256" key="4">
    <source>
        <dbReference type="ARBA" id="ARBA00022989"/>
    </source>
</evidence>